<accession>A0A381Y6Y2</accession>
<dbReference type="PANTHER" id="PTHR10938:SF0">
    <property type="entry name" value="TRANSLATION INITIATION FACTOR IF-3, MITOCHONDRIAL"/>
    <property type="match status" value="1"/>
</dbReference>
<dbReference type="InterPro" id="IPR036788">
    <property type="entry name" value="T_IF-3_C_sf"/>
</dbReference>
<dbReference type="SUPFAM" id="SSF55200">
    <property type="entry name" value="Translation initiation factor IF3, C-terminal domain"/>
    <property type="match status" value="1"/>
</dbReference>
<sequence>VAVFKRNYFQRRTKPRGPRANNKINSLEVQVISSKGQNLGILSTKEALYLAEQEGLDLIEIAPKANPPVCKIIDMGKYKYELQKKANKAKKKQKISELKEIKLRPSTEIHDYNFKIKNAQKFLSKKDKVKFTVRFKGREMQHHHLGMELLKRIEDDLKKVGKLELSPKFEGRQMTMVIQPL</sequence>
<reference evidence="6" key="1">
    <citation type="submission" date="2018-05" db="EMBL/GenBank/DDBJ databases">
        <authorList>
            <person name="Lanie J.A."/>
            <person name="Ng W.-L."/>
            <person name="Kazmierczak K.M."/>
            <person name="Andrzejewski T.M."/>
            <person name="Davidsen T.M."/>
            <person name="Wayne K.J."/>
            <person name="Tettelin H."/>
            <person name="Glass J.I."/>
            <person name="Rusch D."/>
            <person name="Podicherti R."/>
            <person name="Tsui H.-C.T."/>
            <person name="Winkler M.E."/>
        </authorList>
    </citation>
    <scope>NUCLEOTIDE SEQUENCE</scope>
</reference>
<organism evidence="6">
    <name type="scientific">marine metagenome</name>
    <dbReference type="NCBI Taxonomy" id="408172"/>
    <lineage>
        <taxon>unclassified sequences</taxon>
        <taxon>metagenomes</taxon>
        <taxon>ecological metagenomes</taxon>
    </lineage>
</organism>
<feature type="non-terminal residue" evidence="6">
    <location>
        <position position="1"/>
    </location>
</feature>
<evidence type="ECO:0000259" key="4">
    <source>
        <dbReference type="Pfam" id="PF00707"/>
    </source>
</evidence>
<feature type="domain" description="Translation initiation factor 3 N-terminal" evidence="5">
    <location>
        <begin position="21"/>
        <end position="89"/>
    </location>
</feature>
<dbReference type="FunFam" id="3.30.110.10:FF:000001">
    <property type="entry name" value="Translation initiation factor IF-3"/>
    <property type="match status" value="1"/>
</dbReference>
<dbReference type="Gene3D" id="3.30.110.10">
    <property type="entry name" value="Translation initiation factor 3 (IF-3), C-terminal domain"/>
    <property type="match status" value="1"/>
</dbReference>
<proteinExistence type="inferred from homology"/>
<dbReference type="EMBL" id="UINC01017453">
    <property type="protein sequence ID" value="SVA72372.1"/>
    <property type="molecule type" value="Genomic_DNA"/>
</dbReference>
<comment type="similarity">
    <text evidence="1">Belongs to the IF-3 family.</text>
</comment>
<dbReference type="AlphaFoldDB" id="A0A381Y6Y2"/>
<gene>
    <name evidence="6" type="ORF">METZ01_LOCUS125226</name>
</gene>
<dbReference type="InterPro" id="IPR019814">
    <property type="entry name" value="Translation_initiation_fac_3_N"/>
</dbReference>
<dbReference type="GO" id="GO:0032790">
    <property type="term" value="P:ribosome disassembly"/>
    <property type="evidence" value="ECO:0007669"/>
    <property type="project" value="TreeGrafter"/>
</dbReference>
<keyword evidence="3" id="KW-0648">Protein biosynthesis</keyword>
<evidence type="ECO:0000313" key="6">
    <source>
        <dbReference type="EMBL" id="SVA72372.1"/>
    </source>
</evidence>
<dbReference type="InterPro" id="IPR036787">
    <property type="entry name" value="T_IF-3_N_sf"/>
</dbReference>
<dbReference type="GO" id="GO:0003743">
    <property type="term" value="F:translation initiation factor activity"/>
    <property type="evidence" value="ECO:0007669"/>
    <property type="project" value="UniProtKB-KW"/>
</dbReference>
<dbReference type="Pfam" id="PF05198">
    <property type="entry name" value="IF3_N"/>
    <property type="match status" value="1"/>
</dbReference>
<evidence type="ECO:0008006" key="7">
    <source>
        <dbReference type="Google" id="ProtNLM"/>
    </source>
</evidence>
<evidence type="ECO:0000256" key="2">
    <source>
        <dbReference type="ARBA" id="ARBA00022540"/>
    </source>
</evidence>
<dbReference type="GO" id="GO:0016020">
    <property type="term" value="C:membrane"/>
    <property type="evidence" value="ECO:0007669"/>
    <property type="project" value="TreeGrafter"/>
</dbReference>
<dbReference type="SUPFAM" id="SSF54364">
    <property type="entry name" value="Translation initiation factor IF3, N-terminal domain"/>
    <property type="match status" value="1"/>
</dbReference>
<evidence type="ECO:0000256" key="3">
    <source>
        <dbReference type="ARBA" id="ARBA00022917"/>
    </source>
</evidence>
<dbReference type="GO" id="GO:0043022">
    <property type="term" value="F:ribosome binding"/>
    <property type="evidence" value="ECO:0007669"/>
    <property type="project" value="TreeGrafter"/>
</dbReference>
<keyword evidence="2" id="KW-0396">Initiation factor</keyword>
<evidence type="ECO:0000259" key="5">
    <source>
        <dbReference type="Pfam" id="PF05198"/>
    </source>
</evidence>
<protein>
    <recommendedName>
        <fullName evidence="7">Translation initiation factor 3 N-terminal domain-containing protein</fullName>
    </recommendedName>
</protein>
<dbReference type="InterPro" id="IPR001288">
    <property type="entry name" value="Translation_initiation_fac_3"/>
</dbReference>
<dbReference type="InterPro" id="IPR019815">
    <property type="entry name" value="Translation_initiation_fac_3_C"/>
</dbReference>
<dbReference type="NCBIfam" id="TIGR00168">
    <property type="entry name" value="infC"/>
    <property type="match status" value="1"/>
</dbReference>
<dbReference type="HAMAP" id="MF_00080">
    <property type="entry name" value="IF_3"/>
    <property type="match status" value="1"/>
</dbReference>
<dbReference type="GO" id="GO:0005829">
    <property type="term" value="C:cytosol"/>
    <property type="evidence" value="ECO:0007669"/>
    <property type="project" value="TreeGrafter"/>
</dbReference>
<name>A0A381Y6Y2_9ZZZZ</name>
<dbReference type="PANTHER" id="PTHR10938">
    <property type="entry name" value="TRANSLATION INITIATION FACTOR IF-3"/>
    <property type="match status" value="1"/>
</dbReference>
<dbReference type="Pfam" id="PF00707">
    <property type="entry name" value="IF3_C"/>
    <property type="match status" value="1"/>
</dbReference>
<feature type="domain" description="Translation initiation factor 3 C-terminal" evidence="4">
    <location>
        <begin position="97"/>
        <end position="180"/>
    </location>
</feature>
<evidence type="ECO:0000256" key="1">
    <source>
        <dbReference type="ARBA" id="ARBA00005439"/>
    </source>
</evidence>
<dbReference type="Gene3D" id="3.10.20.80">
    <property type="entry name" value="Translation initiation factor 3 (IF-3), N-terminal domain"/>
    <property type="match status" value="1"/>
</dbReference>